<organism evidence="2 4">
    <name type="scientific">Lacticaseibacillus casei</name>
    <name type="common">Lactobacillus casei</name>
    <dbReference type="NCBI Taxonomy" id="1582"/>
    <lineage>
        <taxon>Bacteria</taxon>
        <taxon>Bacillati</taxon>
        <taxon>Bacillota</taxon>
        <taxon>Bacilli</taxon>
        <taxon>Lactobacillales</taxon>
        <taxon>Lactobacillaceae</taxon>
        <taxon>Lacticaseibacillus</taxon>
    </lineage>
</organism>
<evidence type="ECO:0000313" key="3">
    <source>
        <dbReference type="EMBL" id="WNX28071.1"/>
    </source>
</evidence>
<reference evidence="2 4" key="1">
    <citation type="journal article" date="2017" name="Front. Immunol.">
        <title>Complete Genome Sequence of Lactobacillus casei LC5, a Potential Probiotics for Atopic Dermatitis.</title>
        <authorList>
            <person name="Kang J."/>
            <person name="Chung W.H."/>
            <person name="Lim T.J."/>
            <person name="Whon T.W."/>
            <person name="Lim S."/>
            <person name="Nam Y.D."/>
        </authorList>
    </citation>
    <scope>NUCLEOTIDE SEQUENCE [LARGE SCALE GENOMIC DNA]</scope>
    <source>
        <strain evidence="2 4">LC5</strain>
    </source>
</reference>
<proteinExistence type="predicted"/>
<dbReference type="SUPFAM" id="SSF53474">
    <property type="entry name" value="alpha/beta-Hydrolases"/>
    <property type="match status" value="1"/>
</dbReference>
<keyword evidence="5" id="KW-1185">Reference proteome</keyword>
<dbReference type="Proteomes" id="UP000195609">
    <property type="component" value="Chromosome"/>
</dbReference>
<feature type="transmembrane region" description="Helical" evidence="1">
    <location>
        <begin position="12"/>
        <end position="32"/>
    </location>
</feature>
<keyword evidence="2" id="KW-0378">Hydrolase</keyword>
<name>A0AAN1C6M2_LACCA</name>
<dbReference type="RefSeq" id="WP_087911621.1">
    <property type="nucleotide sequence ID" value="NZ_CP017065.1"/>
</dbReference>
<sequence length="261" mass="29481">MKRKQSKKRHHWLGKTVLGLFLLAAGGYWFWWQIGSRPIHARTYRNTNVVTVFIPGYGSNSLTFGPMVSRFQKDHATNQVTTIKISATGKRTVTGAKRYDGKNPLISVVFEDAKAPVKETRQLTALLHWLRTKHQVKRVNLVGHSMGSNLSFRYLTTQHTDVQPQVVKYISFASEFYRDPTSQLAHFPKSVQTLVIGGQIFGAKGDWAVSLAGVKRYEQELKAAGVPTSLYIYRGTPIGAYHSSLHQNPYIDAKILQFLFT</sequence>
<dbReference type="GO" id="GO:0016787">
    <property type="term" value="F:hydrolase activity"/>
    <property type="evidence" value="ECO:0007669"/>
    <property type="project" value="UniProtKB-KW"/>
</dbReference>
<reference evidence="3 5" key="2">
    <citation type="submission" date="2023-09" db="EMBL/GenBank/DDBJ databases">
        <title>Genomic characteristic of L. casei group strains isolated from clinical sources.</title>
        <authorList>
            <person name="Jarocki P."/>
        </authorList>
    </citation>
    <scope>NUCLEOTIDE SEQUENCE [LARGE SCALE GENOMIC DNA]</scope>
    <source>
        <strain evidence="3 5">LMG 24099</strain>
    </source>
</reference>
<evidence type="ECO:0000313" key="2">
    <source>
        <dbReference type="EMBL" id="ARY90726.1"/>
    </source>
</evidence>
<dbReference type="InterPro" id="IPR029058">
    <property type="entry name" value="AB_hydrolase_fold"/>
</dbReference>
<dbReference type="Gene3D" id="3.40.50.1820">
    <property type="entry name" value="alpha/beta hydrolase"/>
    <property type="match status" value="1"/>
</dbReference>
<protein>
    <submittedName>
        <fullName evidence="2">Alpha/beta hydrolase</fullName>
    </submittedName>
</protein>
<keyword evidence="1" id="KW-1133">Transmembrane helix</keyword>
<dbReference type="EMBL" id="CP136128">
    <property type="protein sequence ID" value="WNX28071.1"/>
    <property type="molecule type" value="Genomic_DNA"/>
</dbReference>
<evidence type="ECO:0000313" key="5">
    <source>
        <dbReference type="Proteomes" id="UP001303564"/>
    </source>
</evidence>
<dbReference type="EMBL" id="CP017065">
    <property type="protein sequence ID" value="ARY90726.1"/>
    <property type="molecule type" value="Genomic_DNA"/>
</dbReference>
<dbReference type="AlphaFoldDB" id="A0AAN1C6M2"/>
<keyword evidence="1" id="KW-0812">Transmembrane</keyword>
<dbReference type="InterPro" id="IPR010315">
    <property type="entry name" value="DUF915_hydro-like"/>
</dbReference>
<keyword evidence="1" id="KW-0472">Membrane</keyword>
<evidence type="ECO:0000313" key="4">
    <source>
        <dbReference type="Proteomes" id="UP000195609"/>
    </source>
</evidence>
<gene>
    <name evidence="2" type="ORF">BGL52_02670</name>
    <name evidence="3" type="ORF">RWA16_02655</name>
</gene>
<dbReference type="Pfam" id="PF06028">
    <property type="entry name" value="DUF915"/>
    <property type="match status" value="1"/>
</dbReference>
<dbReference type="Proteomes" id="UP001303564">
    <property type="component" value="Chromosome"/>
</dbReference>
<evidence type="ECO:0000256" key="1">
    <source>
        <dbReference type="SAM" id="Phobius"/>
    </source>
</evidence>
<accession>A0AAN1C6M2</accession>